<evidence type="ECO:0000313" key="1">
    <source>
        <dbReference type="EMBL" id="GBP54678.1"/>
    </source>
</evidence>
<evidence type="ECO:0000313" key="2">
    <source>
        <dbReference type="Proteomes" id="UP000299102"/>
    </source>
</evidence>
<organism evidence="1 2">
    <name type="scientific">Eumeta variegata</name>
    <name type="common">Bagworm moth</name>
    <name type="synonym">Eumeta japonica</name>
    <dbReference type="NCBI Taxonomy" id="151549"/>
    <lineage>
        <taxon>Eukaryota</taxon>
        <taxon>Metazoa</taxon>
        <taxon>Ecdysozoa</taxon>
        <taxon>Arthropoda</taxon>
        <taxon>Hexapoda</taxon>
        <taxon>Insecta</taxon>
        <taxon>Pterygota</taxon>
        <taxon>Neoptera</taxon>
        <taxon>Endopterygota</taxon>
        <taxon>Lepidoptera</taxon>
        <taxon>Glossata</taxon>
        <taxon>Ditrysia</taxon>
        <taxon>Tineoidea</taxon>
        <taxon>Psychidae</taxon>
        <taxon>Oiketicinae</taxon>
        <taxon>Eumeta</taxon>
    </lineage>
</organism>
<sequence>MGVPRGSGKGSCPLNPPKVVCSTIYYAPFARFDLKKSDLPSPRPEAGLTWRYIWQICRYVITEKQSHQCNAYEIIFSKFEEWTRESGQYSGELHAEVSFTPRGLATELQLTMCL</sequence>
<protein>
    <submittedName>
        <fullName evidence="1">Uncharacterized protein</fullName>
    </submittedName>
</protein>
<proteinExistence type="predicted"/>
<keyword evidence="2" id="KW-1185">Reference proteome</keyword>
<dbReference type="Proteomes" id="UP000299102">
    <property type="component" value="Unassembled WGS sequence"/>
</dbReference>
<dbReference type="EMBL" id="BGZK01000652">
    <property type="protein sequence ID" value="GBP54678.1"/>
    <property type="molecule type" value="Genomic_DNA"/>
</dbReference>
<accession>A0A4C1WTG8</accession>
<dbReference type="AlphaFoldDB" id="A0A4C1WTG8"/>
<reference evidence="1 2" key="1">
    <citation type="journal article" date="2019" name="Commun. Biol.">
        <title>The bagworm genome reveals a unique fibroin gene that provides high tensile strength.</title>
        <authorList>
            <person name="Kono N."/>
            <person name="Nakamura H."/>
            <person name="Ohtoshi R."/>
            <person name="Tomita M."/>
            <person name="Numata K."/>
            <person name="Arakawa K."/>
        </authorList>
    </citation>
    <scope>NUCLEOTIDE SEQUENCE [LARGE SCALE GENOMIC DNA]</scope>
</reference>
<comment type="caution">
    <text evidence="1">The sequence shown here is derived from an EMBL/GenBank/DDBJ whole genome shotgun (WGS) entry which is preliminary data.</text>
</comment>
<gene>
    <name evidence="1" type="ORF">EVAR_47180_1</name>
</gene>
<name>A0A4C1WTG8_EUMVA</name>